<sequence>MKARSYTISVLWEPKIRILRMSLQTRVGCKLLKSFF</sequence>
<proteinExistence type="predicted"/>
<dbReference type="EMBL" id="CH474033">
    <property type="protein sequence ID" value="EDL99797.1"/>
    <property type="molecule type" value="Genomic_DNA"/>
</dbReference>
<accession>A6KB68</accession>
<dbReference type="Proteomes" id="UP000234681">
    <property type="component" value="Chromosome 1"/>
</dbReference>
<evidence type="ECO:0000313" key="1">
    <source>
        <dbReference type="EMBL" id="EDL99797.1"/>
    </source>
</evidence>
<reference evidence="1 2" key="1">
    <citation type="submission" date="2005-09" db="EMBL/GenBank/DDBJ databases">
        <authorList>
            <person name="Mural R.J."/>
            <person name="Li P.W."/>
            <person name="Adams M.D."/>
            <person name="Amanatides P.G."/>
            <person name="Baden-Tillson H."/>
            <person name="Barnstead M."/>
            <person name="Chin S.H."/>
            <person name="Dew I."/>
            <person name="Evans C.A."/>
            <person name="Ferriera S."/>
            <person name="Flanigan M."/>
            <person name="Fosler C."/>
            <person name="Glodek A."/>
            <person name="Gu Z."/>
            <person name="Holt R.A."/>
            <person name="Jennings D."/>
            <person name="Kraft C.L."/>
            <person name="Lu F."/>
            <person name="Nguyen T."/>
            <person name="Nusskern D.R."/>
            <person name="Pfannkoch C.M."/>
            <person name="Sitter C."/>
            <person name="Sutton G.G."/>
            <person name="Venter J.C."/>
            <person name="Wang Z."/>
            <person name="Woodage T."/>
            <person name="Zheng X.H."/>
            <person name="Zhong F."/>
        </authorList>
    </citation>
    <scope>NUCLEOTIDE SEQUENCE [LARGE SCALE GENOMIC DNA]</scope>
    <source>
        <strain>BN</strain>
        <strain evidence="2">Sprague-Dawley</strain>
    </source>
</reference>
<evidence type="ECO:0000313" key="2">
    <source>
        <dbReference type="Proteomes" id="UP000234681"/>
    </source>
</evidence>
<dbReference type="AlphaFoldDB" id="A6KB68"/>
<protein>
    <submittedName>
        <fullName evidence="1">RCG22954</fullName>
    </submittedName>
</protein>
<feature type="non-terminal residue" evidence="1">
    <location>
        <position position="36"/>
    </location>
</feature>
<organism evidence="1 2">
    <name type="scientific">Rattus norvegicus</name>
    <name type="common">Rat</name>
    <dbReference type="NCBI Taxonomy" id="10116"/>
    <lineage>
        <taxon>Eukaryota</taxon>
        <taxon>Metazoa</taxon>
        <taxon>Chordata</taxon>
        <taxon>Craniata</taxon>
        <taxon>Vertebrata</taxon>
        <taxon>Euteleostomi</taxon>
        <taxon>Mammalia</taxon>
        <taxon>Eutheria</taxon>
        <taxon>Euarchontoglires</taxon>
        <taxon>Glires</taxon>
        <taxon>Rodentia</taxon>
        <taxon>Myomorpha</taxon>
        <taxon>Muroidea</taxon>
        <taxon>Muridae</taxon>
        <taxon>Murinae</taxon>
        <taxon>Rattus</taxon>
    </lineage>
</organism>
<name>A6KB68_RAT</name>
<gene>
    <name evidence="1" type="ORF">rCG_22954</name>
</gene>